<dbReference type="STRING" id="43700.ENSMALP00000007815"/>
<feature type="signal peptide" evidence="6">
    <location>
        <begin position="1"/>
        <end position="29"/>
    </location>
</feature>
<dbReference type="FunFam" id="2.10.25.10:FF:000414">
    <property type="entry name" value="von Willebrand factor"/>
    <property type="match status" value="1"/>
</dbReference>
<dbReference type="PANTHER" id="PTHR11339">
    <property type="entry name" value="EXTRACELLULAR MATRIX GLYCOPROTEIN RELATED"/>
    <property type="match status" value="1"/>
</dbReference>
<accession>A0A3Q3IUW9</accession>
<organism evidence="8 9">
    <name type="scientific">Monopterus albus</name>
    <name type="common">Swamp eel</name>
    <dbReference type="NCBI Taxonomy" id="43700"/>
    <lineage>
        <taxon>Eukaryota</taxon>
        <taxon>Metazoa</taxon>
        <taxon>Chordata</taxon>
        <taxon>Craniata</taxon>
        <taxon>Vertebrata</taxon>
        <taxon>Euteleostomi</taxon>
        <taxon>Actinopterygii</taxon>
        <taxon>Neopterygii</taxon>
        <taxon>Teleostei</taxon>
        <taxon>Neoteleostei</taxon>
        <taxon>Acanthomorphata</taxon>
        <taxon>Anabantaria</taxon>
        <taxon>Synbranchiformes</taxon>
        <taxon>Synbranchidae</taxon>
        <taxon>Monopterus</taxon>
    </lineage>
</organism>
<dbReference type="FunFam" id="2.10.25.10:FF:000055">
    <property type="entry name" value="alpha-tectorin isoform X1"/>
    <property type="match status" value="1"/>
</dbReference>
<dbReference type="Proteomes" id="UP000261600">
    <property type="component" value="Unplaced"/>
</dbReference>
<dbReference type="Gene3D" id="2.10.25.10">
    <property type="entry name" value="Laminin"/>
    <property type="match status" value="3"/>
</dbReference>
<reference evidence="8" key="2">
    <citation type="submission" date="2025-09" db="UniProtKB">
        <authorList>
            <consortium name="Ensembl"/>
        </authorList>
    </citation>
    <scope>IDENTIFICATION</scope>
</reference>
<reference evidence="8" key="1">
    <citation type="submission" date="2025-08" db="UniProtKB">
        <authorList>
            <consortium name="Ensembl"/>
        </authorList>
    </citation>
    <scope>IDENTIFICATION</scope>
</reference>
<dbReference type="Pfam" id="PF00094">
    <property type="entry name" value="VWD"/>
    <property type="match status" value="3"/>
</dbReference>
<dbReference type="InterPro" id="IPR050780">
    <property type="entry name" value="Mucin_vWF_Thrombospondin_sf"/>
</dbReference>
<evidence type="ECO:0000313" key="9">
    <source>
        <dbReference type="Proteomes" id="UP000261600"/>
    </source>
</evidence>
<evidence type="ECO:0000256" key="2">
    <source>
        <dbReference type="ARBA" id="ARBA00022525"/>
    </source>
</evidence>
<dbReference type="PANTHER" id="PTHR11339:SF408">
    <property type="entry name" value="MUCIN-5B"/>
    <property type="match status" value="1"/>
</dbReference>
<evidence type="ECO:0000313" key="8">
    <source>
        <dbReference type="Ensembl" id="ENSMALP00000007815.1"/>
    </source>
</evidence>
<dbReference type="SUPFAM" id="SSF57567">
    <property type="entry name" value="Serine protease inhibitors"/>
    <property type="match status" value="3"/>
</dbReference>
<dbReference type="SMART" id="SM00215">
    <property type="entry name" value="VWC_out"/>
    <property type="match status" value="2"/>
</dbReference>
<dbReference type="Pfam" id="PF08742">
    <property type="entry name" value="C8"/>
    <property type="match status" value="2"/>
</dbReference>
<evidence type="ECO:0000256" key="6">
    <source>
        <dbReference type="SAM" id="SignalP"/>
    </source>
</evidence>
<feature type="domain" description="VWFD" evidence="7">
    <location>
        <begin position="394"/>
        <end position="563"/>
    </location>
</feature>
<dbReference type="InterPro" id="IPR036084">
    <property type="entry name" value="Ser_inhib-like_sf"/>
</dbReference>
<dbReference type="CDD" id="cd19941">
    <property type="entry name" value="TIL"/>
    <property type="match status" value="3"/>
</dbReference>
<dbReference type="InterPro" id="IPR001007">
    <property type="entry name" value="VWF_dom"/>
</dbReference>
<feature type="domain" description="VWFD" evidence="7">
    <location>
        <begin position="831"/>
        <end position="999"/>
    </location>
</feature>
<feature type="chain" id="PRO_5018665596" description="VWFD domain-containing protein" evidence="6">
    <location>
        <begin position="30"/>
        <end position="1064"/>
    </location>
</feature>
<dbReference type="SMART" id="SM00214">
    <property type="entry name" value="VWC"/>
    <property type="match status" value="2"/>
</dbReference>
<keyword evidence="9" id="KW-1185">Reference proteome</keyword>
<evidence type="ECO:0000256" key="1">
    <source>
        <dbReference type="ARBA" id="ARBA00004613"/>
    </source>
</evidence>
<sequence length="1064" mass="116047">NHSRIMRLARMLLEWVIPWLTLCLGLTTASFGRYSQWVTENCMHQKLYMSSTDKLCSTWGKHKYKNFDGDYFQVVSSCNLLLVSDCKSSYESFNVQLQRQNINGVVSFKKITLKLEGTFVEISDTSLKVNDKLQTGISITQFVSHLKIEAKLGLVATLNQDSFWVELDAKFRNQTCGMCGDFNGVQLQYESTDSNLAFIWKVNGPTEQCDDITSPPLLDDSCFGSTTNACYELLELPALNGCQNLIDRDAFFRVCGQNYCTISNDTSTLCSDVSEYSRQCANAGGHPGQWRYKGLCELTCPLNMEYNECGSPCIATCTNPQQGPTCGGTCVNGCYCPSGTLLDDITNTGCVAVDKCPCLHNGNSYNPGATYSDTCQQCTCAGGQWSCVKKDCPGTCSMLGGSQIFTYDGKGYNFHGECSYVLSKSINGTFSVIGEMAKCQSTETSTCLTGVILQLSQQTIIAVTEKGLVTYNQQPTTLPFARVINPTSFYIAIQASCGVTLEIQLIPVMQVYIKADVFHKGNLNGLCGNFNDIGADDFTTQCGLTEGTALTFVNTWVAQPNCPSAIAIFGDPCTASIDRQKYAKYWCALLSDPNEAFAECHSTVSPYTYETSCVYATCTGENSEDRMCAALSAYVHACASAGVVLTGETMKCETMYDYQMTSCGRTCRSLSQPDLACNINFTPLDGCGCAEGTYQNEEGECVSASHCSCYVGDTVVMPSGILCNTLLLSSACTNPMVFFNCSSAKPGDKGSECQKTCQTVDTDCVSTKCMSGCVCPDGLLSNGNGGCIKREDCPCTYNGETYNSGQSVTVDCNKCACKNGSWDCTNDKCDGTCLIYGEGNYITFDQRRFSFNGQCGYIFAQDYCGDVNGTFRILTENIPCGTSESICSTAVKLYLGNNEIVLSEDTVRVNKLSQGVDIPFHVNTMGIYFVIEANNGLVLIWDRTRTVMIKLSPKFQGTVCGLCGNFDGNSINDLTTRSNEVVVDPITFGNSWKLSPTCPNVDVQTNPCVLYSQREAWALKHCGIITSDVFASCHAKVRKLPKTLTWYTCISLDRVIVIGYLSTQ</sequence>
<evidence type="ECO:0000256" key="3">
    <source>
        <dbReference type="ARBA" id="ARBA00022737"/>
    </source>
</evidence>
<dbReference type="InterPro" id="IPR002919">
    <property type="entry name" value="TIL_dom"/>
</dbReference>
<dbReference type="GO" id="GO:0005615">
    <property type="term" value="C:extracellular space"/>
    <property type="evidence" value="ECO:0007669"/>
    <property type="project" value="TreeGrafter"/>
</dbReference>
<evidence type="ECO:0000256" key="4">
    <source>
        <dbReference type="ARBA" id="ARBA00023157"/>
    </source>
</evidence>
<dbReference type="InterPro" id="IPR014853">
    <property type="entry name" value="VWF/SSPO/ZAN-like_Cys-rich_dom"/>
</dbReference>
<dbReference type="InterPro" id="IPR001846">
    <property type="entry name" value="VWF_type-D"/>
</dbReference>
<keyword evidence="5" id="KW-0325">Glycoprotein</keyword>
<proteinExistence type="predicted"/>
<dbReference type="FunFam" id="2.10.25.10:FF:000674">
    <property type="entry name" value="Mucin-2"/>
    <property type="match status" value="1"/>
</dbReference>
<comment type="subcellular location">
    <subcellularLocation>
        <location evidence="1">Secreted</location>
    </subcellularLocation>
</comment>
<dbReference type="AlphaFoldDB" id="A0A3Q3IUW9"/>
<dbReference type="Ensembl" id="ENSMALT00000007981.1">
    <property type="protein sequence ID" value="ENSMALP00000007815.1"/>
    <property type="gene ID" value="ENSMALG00000005529.1"/>
</dbReference>
<dbReference type="SMART" id="SM00832">
    <property type="entry name" value="C8"/>
    <property type="match status" value="2"/>
</dbReference>
<keyword evidence="4" id="KW-1015">Disulfide bond</keyword>
<dbReference type="Pfam" id="PF01826">
    <property type="entry name" value="TIL"/>
    <property type="match status" value="1"/>
</dbReference>
<name>A0A3Q3IUW9_MONAL</name>
<keyword evidence="6" id="KW-0732">Signal</keyword>
<evidence type="ECO:0000256" key="5">
    <source>
        <dbReference type="ARBA" id="ARBA00023180"/>
    </source>
</evidence>
<dbReference type="PROSITE" id="PS51233">
    <property type="entry name" value="VWFD"/>
    <property type="match status" value="3"/>
</dbReference>
<keyword evidence="3" id="KW-0677">Repeat</keyword>
<dbReference type="SMART" id="SM00216">
    <property type="entry name" value="VWD"/>
    <property type="match status" value="3"/>
</dbReference>
<dbReference type="GO" id="GO:0031012">
    <property type="term" value="C:extracellular matrix"/>
    <property type="evidence" value="ECO:0007669"/>
    <property type="project" value="TreeGrafter"/>
</dbReference>
<keyword evidence="2" id="KW-0964">Secreted</keyword>
<protein>
    <recommendedName>
        <fullName evidence="7">VWFD domain-containing protein</fullName>
    </recommendedName>
</protein>
<feature type="domain" description="VWFD" evidence="7">
    <location>
        <begin position="54"/>
        <end position="223"/>
    </location>
</feature>
<evidence type="ECO:0000259" key="7">
    <source>
        <dbReference type="PROSITE" id="PS51233"/>
    </source>
</evidence>